<dbReference type="SUPFAM" id="SSF143870">
    <property type="entry name" value="PF0523-like"/>
    <property type="match status" value="1"/>
</dbReference>
<dbReference type="RefSeq" id="WP_125741718.1">
    <property type="nucleotide sequence ID" value="NZ_RCOR01000024.1"/>
</dbReference>
<evidence type="ECO:0000313" key="2">
    <source>
        <dbReference type="EMBL" id="RSN68857.1"/>
    </source>
</evidence>
<proteinExistence type="inferred from homology"/>
<gene>
    <name evidence="2" type="ORF">D9Q81_05040</name>
</gene>
<dbReference type="Proteomes" id="UP000278149">
    <property type="component" value="Unassembled WGS sequence"/>
</dbReference>
<dbReference type="AlphaFoldDB" id="A0A3R9RIJ3"/>
<accession>A0A3R9RIJ3</accession>
<dbReference type="Gene3D" id="3.30.2380.10">
    <property type="entry name" value="CGI121/TPRKB"/>
    <property type="match status" value="1"/>
</dbReference>
<evidence type="ECO:0000313" key="3">
    <source>
        <dbReference type="Proteomes" id="UP000278149"/>
    </source>
</evidence>
<comment type="caution">
    <text evidence="2">The sequence shown here is derived from an EMBL/GenBank/DDBJ whole genome shotgun (WGS) entry which is preliminary data.</text>
</comment>
<evidence type="ECO:0000256" key="1">
    <source>
        <dbReference type="ARBA" id="ARBA00005546"/>
    </source>
</evidence>
<sequence>MIPGRPEIFRVADRHLILAGLRGKPRFRPEIALIPASLIASKRHLLMAAIRAIRSFHYGVNVSDKFAYEVGICLLGIREVSRVIRLLSTNQDEYALILHCDKIEDCLRSLISITMEDVTLSDIEVNYEPQKMASCTGNVECLAMEQGISIELER</sequence>
<dbReference type="Pfam" id="PF08617">
    <property type="entry name" value="CGI-121"/>
    <property type="match status" value="1"/>
</dbReference>
<dbReference type="InterPro" id="IPR036504">
    <property type="entry name" value="CGI121/TPRKB_sf"/>
</dbReference>
<dbReference type="InterPro" id="IPR013926">
    <property type="entry name" value="CGI121/TPRKB"/>
</dbReference>
<reference evidence="2 3" key="1">
    <citation type="submission" date="2018-10" db="EMBL/GenBank/DDBJ databases">
        <title>Co-occurring genomic capacity for anaerobic methane metabolism and dissimilatory sulfite reduction discovered in the Korarchaeota.</title>
        <authorList>
            <person name="Mckay L.J."/>
            <person name="Dlakic M."/>
            <person name="Fields M.W."/>
            <person name="Delmont T.O."/>
            <person name="Eren A.M."/>
            <person name="Jay Z.J."/>
            <person name="Klingelsmith K.B."/>
            <person name="Rusch D.B."/>
            <person name="Inskeep W.P."/>
        </authorList>
    </citation>
    <scope>NUCLEOTIDE SEQUENCE [LARGE SCALE GENOMIC DNA]</scope>
    <source>
        <strain evidence="2 3">WS</strain>
    </source>
</reference>
<comment type="similarity">
    <text evidence="1">Belongs to the CGI121/TPRKB family.</text>
</comment>
<dbReference type="EMBL" id="RCOR01000024">
    <property type="protein sequence ID" value="RSN68857.1"/>
    <property type="molecule type" value="Genomic_DNA"/>
</dbReference>
<protein>
    <submittedName>
        <fullName evidence="2">Uncharacterized protein</fullName>
    </submittedName>
</protein>
<organism evidence="2 3">
    <name type="scientific">Candidatus Korarchaeum cryptofilum</name>
    <dbReference type="NCBI Taxonomy" id="498846"/>
    <lineage>
        <taxon>Archaea</taxon>
        <taxon>Thermoproteota</taxon>
        <taxon>Candidatus Korarchaeia</taxon>
        <taxon>Candidatus Korarchaeales</taxon>
        <taxon>Candidatus Korarchaeaceae</taxon>
        <taxon>Candidatus Korarchaeum</taxon>
    </lineage>
</organism>
<name>A0A3R9RIJ3_9CREN</name>